<evidence type="ECO:0000313" key="2">
    <source>
        <dbReference type="EMBL" id="KKN69589.1"/>
    </source>
</evidence>
<gene>
    <name evidence="2" type="ORF">LCGC14_0438920</name>
</gene>
<keyword evidence="1" id="KW-1133">Transmembrane helix</keyword>
<keyword evidence="1" id="KW-0472">Membrane</keyword>
<accession>A0A0F9SRP8</accession>
<evidence type="ECO:0000256" key="1">
    <source>
        <dbReference type="SAM" id="Phobius"/>
    </source>
</evidence>
<keyword evidence="1" id="KW-0812">Transmembrane</keyword>
<proteinExistence type="predicted"/>
<dbReference type="AlphaFoldDB" id="A0A0F9SRP8"/>
<organism evidence="2">
    <name type="scientific">marine sediment metagenome</name>
    <dbReference type="NCBI Taxonomy" id="412755"/>
    <lineage>
        <taxon>unclassified sequences</taxon>
        <taxon>metagenomes</taxon>
        <taxon>ecological metagenomes</taxon>
    </lineage>
</organism>
<name>A0A0F9SRP8_9ZZZZ</name>
<dbReference type="EMBL" id="LAZR01000422">
    <property type="protein sequence ID" value="KKN69589.1"/>
    <property type="molecule type" value="Genomic_DNA"/>
</dbReference>
<sequence>MTLFDGLVALGVVGAIFFVVYGMVAKKNPGLHEKVKEFLPGNLTKEVSSQIPLIDTLEQVYDDRRTMM</sequence>
<feature type="transmembrane region" description="Helical" evidence="1">
    <location>
        <begin position="6"/>
        <end position="24"/>
    </location>
</feature>
<reference evidence="2" key="1">
    <citation type="journal article" date="2015" name="Nature">
        <title>Complex archaea that bridge the gap between prokaryotes and eukaryotes.</title>
        <authorList>
            <person name="Spang A."/>
            <person name="Saw J.H."/>
            <person name="Jorgensen S.L."/>
            <person name="Zaremba-Niedzwiedzka K."/>
            <person name="Martijn J."/>
            <person name="Lind A.E."/>
            <person name="van Eijk R."/>
            <person name="Schleper C."/>
            <person name="Guy L."/>
            <person name="Ettema T.J."/>
        </authorList>
    </citation>
    <scope>NUCLEOTIDE SEQUENCE</scope>
</reference>
<comment type="caution">
    <text evidence="2">The sequence shown here is derived from an EMBL/GenBank/DDBJ whole genome shotgun (WGS) entry which is preliminary data.</text>
</comment>
<protein>
    <submittedName>
        <fullName evidence="2">Uncharacterized protein</fullName>
    </submittedName>
</protein>